<keyword evidence="3" id="KW-0963">Cytoplasm</keyword>
<dbReference type="SUPFAM" id="SSF52833">
    <property type="entry name" value="Thioredoxin-like"/>
    <property type="match status" value="1"/>
</dbReference>
<dbReference type="GO" id="GO:0005737">
    <property type="term" value="C:cytoplasm"/>
    <property type="evidence" value="ECO:0007669"/>
    <property type="project" value="UniProtKB-SubCell"/>
</dbReference>
<dbReference type="InterPro" id="IPR004045">
    <property type="entry name" value="Glutathione_S-Trfase_N"/>
</dbReference>
<proteinExistence type="inferred from homology"/>
<dbReference type="FunFam" id="1.20.1050.10:FF:000039">
    <property type="entry name" value="Glutathione S-transferase theta-1"/>
    <property type="match status" value="1"/>
</dbReference>
<dbReference type="Gene3D" id="1.20.1050.10">
    <property type="match status" value="1"/>
</dbReference>
<dbReference type="CDD" id="cd03050">
    <property type="entry name" value="GST_N_Theta"/>
    <property type="match status" value="1"/>
</dbReference>
<dbReference type="InterPro" id="IPR040075">
    <property type="entry name" value="GST_N_Theta"/>
</dbReference>
<comment type="similarity">
    <text evidence="2">Belongs to the GST superfamily. Theta family.</text>
</comment>
<dbReference type="SFLD" id="SFLDS00019">
    <property type="entry name" value="Glutathione_Transferase_(cytos"/>
    <property type="match status" value="1"/>
</dbReference>
<dbReference type="PANTHER" id="PTHR43917">
    <property type="match status" value="1"/>
</dbReference>
<keyword evidence="9" id="KW-1185">Reference proteome</keyword>
<protein>
    <submittedName>
        <fullName evidence="8">Uncharacterized protein</fullName>
    </submittedName>
</protein>
<dbReference type="OrthoDB" id="422574at2759"/>
<dbReference type="SUPFAM" id="SSF47616">
    <property type="entry name" value="GST C-terminal domain-like"/>
    <property type="match status" value="1"/>
</dbReference>
<dbReference type="FunFam" id="3.40.30.10:FF:000176">
    <property type="entry name" value="Glutathione S-transferase theta-1"/>
    <property type="match status" value="1"/>
</dbReference>
<evidence type="ECO:0000256" key="1">
    <source>
        <dbReference type="ARBA" id="ARBA00004496"/>
    </source>
</evidence>
<evidence type="ECO:0000313" key="8">
    <source>
        <dbReference type="EMBL" id="CAH1405488.1"/>
    </source>
</evidence>
<dbReference type="InterPro" id="IPR010987">
    <property type="entry name" value="Glutathione-S-Trfase_C-like"/>
</dbReference>
<dbReference type="SFLD" id="SFLDG01153">
    <property type="entry name" value="Main.4:_Theta-like"/>
    <property type="match status" value="1"/>
</dbReference>
<comment type="catalytic activity">
    <reaction evidence="5">
        <text>RX + glutathione = an S-substituted glutathione + a halide anion + H(+)</text>
        <dbReference type="Rhea" id="RHEA:16437"/>
        <dbReference type="ChEBI" id="CHEBI:15378"/>
        <dbReference type="ChEBI" id="CHEBI:16042"/>
        <dbReference type="ChEBI" id="CHEBI:17792"/>
        <dbReference type="ChEBI" id="CHEBI:57925"/>
        <dbReference type="ChEBI" id="CHEBI:90779"/>
        <dbReference type="EC" id="2.5.1.18"/>
    </reaction>
</comment>
<keyword evidence="4" id="KW-0808">Transferase</keyword>
<dbReference type="InterPro" id="IPR051369">
    <property type="entry name" value="GST_Theta"/>
</dbReference>
<evidence type="ECO:0000256" key="4">
    <source>
        <dbReference type="ARBA" id="ARBA00022679"/>
    </source>
</evidence>
<sequence length="222" mass="25700">MGLKLYYNTFSQPSRAVYLFLKLNNIPFEKKIVNLMAGEHKKDEYKKINPLSLVPVIDDNGFIVRESVGILRYLVREKNLPDHWYPKDSLAQARVDEYLEWQHVGLRIHLAMFVRVKKLFPMMTGKPPASNLLERSLKETVNSCNTFEKIYLSSDKKFLFGNELSIADLMAAMELEQPQMAGYDPREGRPKLASYLENVRAATNPHYDEVCEVIYSFLESKS</sequence>
<dbReference type="Pfam" id="PF02798">
    <property type="entry name" value="GST_N"/>
    <property type="match status" value="1"/>
</dbReference>
<dbReference type="Gene3D" id="3.40.30.10">
    <property type="entry name" value="Glutaredoxin"/>
    <property type="match status" value="1"/>
</dbReference>
<evidence type="ECO:0000259" key="7">
    <source>
        <dbReference type="PROSITE" id="PS50405"/>
    </source>
</evidence>
<name>A0A9P0MSE9_NEZVI</name>
<evidence type="ECO:0000256" key="3">
    <source>
        <dbReference type="ARBA" id="ARBA00022490"/>
    </source>
</evidence>
<dbReference type="GO" id="GO:0006749">
    <property type="term" value="P:glutathione metabolic process"/>
    <property type="evidence" value="ECO:0007669"/>
    <property type="project" value="TreeGrafter"/>
</dbReference>
<dbReference type="PANTHER" id="PTHR43917:SF8">
    <property type="entry name" value="GH16740P-RELATED"/>
    <property type="match status" value="1"/>
</dbReference>
<dbReference type="GO" id="GO:0004364">
    <property type="term" value="F:glutathione transferase activity"/>
    <property type="evidence" value="ECO:0007669"/>
    <property type="project" value="UniProtKB-EC"/>
</dbReference>
<dbReference type="SFLD" id="SFLDG00358">
    <property type="entry name" value="Main_(cytGST)"/>
    <property type="match status" value="1"/>
</dbReference>
<dbReference type="PROSITE" id="PS50405">
    <property type="entry name" value="GST_CTER"/>
    <property type="match status" value="1"/>
</dbReference>
<accession>A0A9P0MSE9</accession>
<dbReference type="PROSITE" id="PS50404">
    <property type="entry name" value="GST_NTER"/>
    <property type="match status" value="1"/>
</dbReference>
<dbReference type="InterPro" id="IPR004046">
    <property type="entry name" value="GST_C"/>
</dbReference>
<dbReference type="InterPro" id="IPR040079">
    <property type="entry name" value="Glutathione_S-Trfase"/>
</dbReference>
<gene>
    <name evidence="8" type="ORF">NEZAVI_LOCUS13694</name>
</gene>
<dbReference type="InterPro" id="IPR036249">
    <property type="entry name" value="Thioredoxin-like_sf"/>
</dbReference>
<feature type="domain" description="GST C-terminal" evidence="7">
    <location>
        <begin position="88"/>
        <end position="222"/>
    </location>
</feature>
<dbReference type="Proteomes" id="UP001152798">
    <property type="component" value="Chromosome 6"/>
</dbReference>
<dbReference type="InterPro" id="IPR040077">
    <property type="entry name" value="GST_C_Theta"/>
</dbReference>
<reference evidence="8" key="1">
    <citation type="submission" date="2022-01" db="EMBL/GenBank/DDBJ databases">
        <authorList>
            <person name="King R."/>
        </authorList>
    </citation>
    <scope>NUCLEOTIDE SEQUENCE</scope>
</reference>
<comment type="subcellular location">
    <subcellularLocation>
        <location evidence="1">Cytoplasm</location>
    </subcellularLocation>
</comment>
<dbReference type="AlphaFoldDB" id="A0A9P0MSE9"/>
<dbReference type="Pfam" id="PF00043">
    <property type="entry name" value="GST_C"/>
    <property type="match status" value="1"/>
</dbReference>
<feature type="domain" description="GST N-terminal" evidence="6">
    <location>
        <begin position="1"/>
        <end position="82"/>
    </location>
</feature>
<dbReference type="CDD" id="cd03183">
    <property type="entry name" value="GST_C_Theta"/>
    <property type="match status" value="1"/>
</dbReference>
<dbReference type="EMBL" id="OV725082">
    <property type="protein sequence ID" value="CAH1405488.1"/>
    <property type="molecule type" value="Genomic_DNA"/>
</dbReference>
<evidence type="ECO:0000313" key="9">
    <source>
        <dbReference type="Proteomes" id="UP001152798"/>
    </source>
</evidence>
<evidence type="ECO:0000256" key="2">
    <source>
        <dbReference type="ARBA" id="ARBA00009899"/>
    </source>
</evidence>
<dbReference type="InterPro" id="IPR036282">
    <property type="entry name" value="Glutathione-S-Trfase_C_sf"/>
</dbReference>
<evidence type="ECO:0000256" key="5">
    <source>
        <dbReference type="ARBA" id="ARBA00047960"/>
    </source>
</evidence>
<organism evidence="8 9">
    <name type="scientific">Nezara viridula</name>
    <name type="common">Southern green stink bug</name>
    <name type="synonym">Cimex viridulus</name>
    <dbReference type="NCBI Taxonomy" id="85310"/>
    <lineage>
        <taxon>Eukaryota</taxon>
        <taxon>Metazoa</taxon>
        <taxon>Ecdysozoa</taxon>
        <taxon>Arthropoda</taxon>
        <taxon>Hexapoda</taxon>
        <taxon>Insecta</taxon>
        <taxon>Pterygota</taxon>
        <taxon>Neoptera</taxon>
        <taxon>Paraneoptera</taxon>
        <taxon>Hemiptera</taxon>
        <taxon>Heteroptera</taxon>
        <taxon>Panheteroptera</taxon>
        <taxon>Pentatomomorpha</taxon>
        <taxon>Pentatomoidea</taxon>
        <taxon>Pentatomidae</taxon>
        <taxon>Pentatominae</taxon>
        <taxon>Nezara</taxon>
    </lineage>
</organism>
<evidence type="ECO:0000259" key="6">
    <source>
        <dbReference type="PROSITE" id="PS50404"/>
    </source>
</evidence>